<dbReference type="AlphaFoldDB" id="X6L894"/>
<dbReference type="Proteomes" id="UP000023152">
    <property type="component" value="Unassembled WGS sequence"/>
</dbReference>
<sequence>EYIKNATKLKDSGSIESMKHLYCSDNNPLREGNVSSIVKDWPYRPIQIDAQNCYMRSHNVGYRIRLGNVVYQWFRNQECRSFVFNKTDYNTVINEEKNDNESIMSENVNKVKGENTLNHQLKISPKQLKVEYEEMYNGMAMVQFLVAKANINAIQNE</sequence>
<reference evidence="1 2" key="1">
    <citation type="journal article" date="2013" name="Curr. Biol.">
        <title>The Genome of the Foraminiferan Reticulomyxa filosa.</title>
        <authorList>
            <person name="Glockner G."/>
            <person name="Hulsmann N."/>
            <person name="Schleicher M."/>
            <person name="Noegel A.A."/>
            <person name="Eichinger L."/>
            <person name="Gallinger C."/>
            <person name="Pawlowski J."/>
            <person name="Sierra R."/>
            <person name="Euteneuer U."/>
            <person name="Pillet L."/>
            <person name="Moustafa A."/>
            <person name="Platzer M."/>
            <person name="Groth M."/>
            <person name="Szafranski K."/>
            <person name="Schliwa M."/>
        </authorList>
    </citation>
    <scope>NUCLEOTIDE SEQUENCE [LARGE SCALE GENOMIC DNA]</scope>
</reference>
<proteinExistence type="predicted"/>
<name>X6L894_RETFI</name>
<feature type="non-terminal residue" evidence="1">
    <location>
        <position position="157"/>
    </location>
</feature>
<organism evidence="1 2">
    <name type="scientific">Reticulomyxa filosa</name>
    <dbReference type="NCBI Taxonomy" id="46433"/>
    <lineage>
        <taxon>Eukaryota</taxon>
        <taxon>Sar</taxon>
        <taxon>Rhizaria</taxon>
        <taxon>Retaria</taxon>
        <taxon>Foraminifera</taxon>
        <taxon>Monothalamids</taxon>
        <taxon>Reticulomyxidae</taxon>
        <taxon>Reticulomyxa</taxon>
    </lineage>
</organism>
<dbReference type="EMBL" id="ASPP01047403">
    <property type="protein sequence ID" value="ETN98182.1"/>
    <property type="molecule type" value="Genomic_DNA"/>
</dbReference>
<evidence type="ECO:0000313" key="1">
    <source>
        <dbReference type="EMBL" id="ETN98182.1"/>
    </source>
</evidence>
<feature type="non-terminal residue" evidence="1">
    <location>
        <position position="1"/>
    </location>
</feature>
<accession>X6L894</accession>
<evidence type="ECO:0000313" key="2">
    <source>
        <dbReference type="Proteomes" id="UP000023152"/>
    </source>
</evidence>
<protein>
    <submittedName>
        <fullName evidence="1">Uncharacterized protein</fullName>
    </submittedName>
</protein>
<gene>
    <name evidence="1" type="ORF">RFI_39332</name>
</gene>
<keyword evidence="2" id="KW-1185">Reference proteome</keyword>
<comment type="caution">
    <text evidence="1">The sequence shown here is derived from an EMBL/GenBank/DDBJ whole genome shotgun (WGS) entry which is preliminary data.</text>
</comment>